<name>A0A843UD25_COLES</name>
<protein>
    <submittedName>
        <fullName evidence="2">Uncharacterized protein</fullName>
    </submittedName>
</protein>
<evidence type="ECO:0000313" key="2">
    <source>
        <dbReference type="EMBL" id="MQL78029.1"/>
    </source>
</evidence>
<dbReference type="AlphaFoldDB" id="A0A843UD25"/>
<sequence length="98" mass="10989">MSWLWLRDVPCQVPEFLEEPALVESNFEEGDSVDDGLGVYLLDFDEKGELGDLGSEEEDPVSSYVDGTRRFDEPTMAADEPTKEVNLGTEEFPKIITT</sequence>
<reference evidence="2" key="1">
    <citation type="submission" date="2017-07" db="EMBL/GenBank/DDBJ databases">
        <title>Taro Niue Genome Assembly and Annotation.</title>
        <authorList>
            <person name="Atibalentja N."/>
            <person name="Keating K."/>
            <person name="Fields C.J."/>
        </authorList>
    </citation>
    <scope>NUCLEOTIDE SEQUENCE</scope>
    <source>
        <strain evidence="2">Niue_2</strain>
        <tissue evidence="2">Leaf</tissue>
    </source>
</reference>
<gene>
    <name evidence="2" type="ORF">Taro_010444</name>
</gene>
<dbReference type="EMBL" id="NMUH01000378">
    <property type="protein sequence ID" value="MQL78029.1"/>
    <property type="molecule type" value="Genomic_DNA"/>
</dbReference>
<comment type="caution">
    <text evidence="2">The sequence shown here is derived from an EMBL/GenBank/DDBJ whole genome shotgun (WGS) entry which is preliminary data.</text>
</comment>
<proteinExistence type="predicted"/>
<evidence type="ECO:0000313" key="3">
    <source>
        <dbReference type="Proteomes" id="UP000652761"/>
    </source>
</evidence>
<evidence type="ECO:0000256" key="1">
    <source>
        <dbReference type="SAM" id="MobiDB-lite"/>
    </source>
</evidence>
<dbReference type="Proteomes" id="UP000652761">
    <property type="component" value="Unassembled WGS sequence"/>
</dbReference>
<keyword evidence="3" id="KW-1185">Reference proteome</keyword>
<feature type="region of interest" description="Disordered" evidence="1">
    <location>
        <begin position="50"/>
        <end position="77"/>
    </location>
</feature>
<accession>A0A843UD25</accession>
<organism evidence="2 3">
    <name type="scientific">Colocasia esculenta</name>
    <name type="common">Wild taro</name>
    <name type="synonym">Arum esculentum</name>
    <dbReference type="NCBI Taxonomy" id="4460"/>
    <lineage>
        <taxon>Eukaryota</taxon>
        <taxon>Viridiplantae</taxon>
        <taxon>Streptophyta</taxon>
        <taxon>Embryophyta</taxon>
        <taxon>Tracheophyta</taxon>
        <taxon>Spermatophyta</taxon>
        <taxon>Magnoliopsida</taxon>
        <taxon>Liliopsida</taxon>
        <taxon>Araceae</taxon>
        <taxon>Aroideae</taxon>
        <taxon>Colocasieae</taxon>
        <taxon>Colocasia</taxon>
    </lineage>
</organism>